<keyword evidence="2" id="KW-0732">Signal</keyword>
<dbReference type="Pfam" id="PF25989">
    <property type="entry name" value="YknX_C"/>
    <property type="match status" value="1"/>
</dbReference>
<dbReference type="OrthoDB" id="9806939at2"/>
<dbReference type="STRING" id="318161.Sden_1737"/>
<reference evidence="6 7" key="1">
    <citation type="submission" date="2006-03" db="EMBL/GenBank/DDBJ databases">
        <title>Complete sequence of Shewanella denitrificans OS217.</title>
        <authorList>
            <consortium name="US DOE Joint Genome Institute"/>
            <person name="Copeland A."/>
            <person name="Lucas S."/>
            <person name="Lapidus A."/>
            <person name="Barry K."/>
            <person name="Detter J.C."/>
            <person name="Glavina del Rio T."/>
            <person name="Hammon N."/>
            <person name="Israni S."/>
            <person name="Dalin E."/>
            <person name="Tice H."/>
            <person name="Pitluck S."/>
            <person name="Brettin T."/>
            <person name="Bruce D."/>
            <person name="Han C."/>
            <person name="Tapia R."/>
            <person name="Gilna P."/>
            <person name="Kiss H."/>
            <person name="Schmutz J."/>
            <person name="Larimer F."/>
            <person name="Land M."/>
            <person name="Hauser L."/>
            <person name="Kyrpides N."/>
            <person name="Lykidis A."/>
            <person name="Richardson P."/>
        </authorList>
    </citation>
    <scope>NUCLEOTIDE SEQUENCE [LARGE SCALE GENOMIC DNA]</scope>
    <source>
        <strain evidence="7">OS217 / ATCC BAA-1090 / DSM 15013</strain>
    </source>
</reference>
<sequence length="360" mass="39543">MKKIFLLIALLALAWFGYQASLSPEITATKPRPLANVVVAKAAMQTVRDEVEAIGTSKAFDSVTITAKISELISSVNIRDGQNVQKGDLLVQLQNTEQLAKVRVAEVKLAEHQREFARIRSLVSNKTIAENEQDRLQTLIDTTKAELAQAGSALGDRAITAPFSGRLGLIQVSVGSLVTPGQQITTLDDVSQIKLDFSVPERFINEIQVGKQVEAKAVAFPGRLFNGKVTSIDSRVNPTTRALTVRAIIPNTDFALLPGMLMKVKLIKQSREALLLPESAIIPIQSSHYIYTLDADNKVVRQQVTLGTRTRGWVEIVEGVELDQAVIIRGILKVRPGDEVQVELQERFKFAIQSTEDTLL</sequence>
<evidence type="ECO:0000313" key="6">
    <source>
        <dbReference type="EMBL" id="ABE55021.1"/>
    </source>
</evidence>
<dbReference type="PANTHER" id="PTHR30469">
    <property type="entry name" value="MULTIDRUG RESISTANCE PROTEIN MDTA"/>
    <property type="match status" value="1"/>
</dbReference>
<evidence type="ECO:0000259" key="4">
    <source>
        <dbReference type="Pfam" id="PF25954"/>
    </source>
</evidence>
<feature type="domain" description="YknX-like C-terminal permuted SH3-like" evidence="5">
    <location>
        <begin position="274"/>
        <end position="342"/>
    </location>
</feature>
<dbReference type="GO" id="GO:0015562">
    <property type="term" value="F:efflux transmembrane transporter activity"/>
    <property type="evidence" value="ECO:0007669"/>
    <property type="project" value="TreeGrafter"/>
</dbReference>
<evidence type="ECO:0000256" key="1">
    <source>
        <dbReference type="ARBA" id="ARBA00009477"/>
    </source>
</evidence>
<feature type="domain" description="Multidrug resistance protein MdtA-like barrel-sandwich hybrid" evidence="3">
    <location>
        <begin position="62"/>
        <end position="184"/>
    </location>
</feature>
<dbReference type="KEGG" id="sdn:Sden_1737"/>
<proteinExistence type="inferred from homology"/>
<dbReference type="GO" id="GO:1990281">
    <property type="term" value="C:efflux pump complex"/>
    <property type="evidence" value="ECO:0007669"/>
    <property type="project" value="TreeGrafter"/>
</dbReference>
<dbReference type="Proteomes" id="UP000001982">
    <property type="component" value="Chromosome"/>
</dbReference>
<dbReference type="FunFam" id="2.40.30.170:FF:000010">
    <property type="entry name" value="Efflux RND transporter periplasmic adaptor subunit"/>
    <property type="match status" value="1"/>
</dbReference>
<dbReference type="Gene3D" id="2.40.30.170">
    <property type="match status" value="1"/>
</dbReference>
<dbReference type="AlphaFoldDB" id="Q12NF5"/>
<dbReference type="Pfam" id="PF25954">
    <property type="entry name" value="Beta-barrel_RND_2"/>
    <property type="match status" value="1"/>
</dbReference>
<dbReference type="InterPro" id="IPR058625">
    <property type="entry name" value="MdtA-like_BSH"/>
</dbReference>
<keyword evidence="7" id="KW-1185">Reference proteome</keyword>
<dbReference type="InterPro" id="IPR006143">
    <property type="entry name" value="RND_pump_MFP"/>
</dbReference>
<dbReference type="Gene3D" id="2.40.50.100">
    <property type="match status" value="1"/>
</dbReference>
<protein>
    <submittedName>
        <fullName evidence="6">Secretion protein HlyD</fullName>
    </submittedName>
</protein>
<dbReference type="eggNOG" id="COG0845">
    <property type="taxonomic scope" value="Bacteria"/>
</dbReference>
<organism evidence="6 7">
    <name type="scientific">Shewanella denitrificans (strain OS217 / ATCC BAA-1090 / DSM 15013)</name>
    <dbReference type="NCBI Taxonomy" id="318161"/>
    <lineage>
        <taxon>Bacteria</taxon>
        <taxon>Pseudomonadati</taxon>
        <taxon>Pseudomonadota</taxon>
        <taxon>Gammaproteobacteria</taxon>
        <taxon>Alteromonadales</taxon>
        <taxon>Shewanellaceae</taxon>
        <taxon>Shewanella</taxon>
    </lineage>
</organism>
<name>Q12NF5_SHEDO</name>
<dbReference type="EMBL" id="CP000302">
    <property type="protein sequence ID" value="ABE55021.1"/>
    <property type="molecule type" value="Genomic_DNA"/>
</dbReference>
<accession>Q12NF5</accession>
<dbReference type="NCBIfam" id="TIGR01730">
    <property type="entry name" value="RND_mfp"/>
    <property type="match status" value="1"/>
</dbReference>
<gene>
    <name evidence="6" type="ordered locus">Sden_1737</name>
</gene>
<dbReference type="Pfam" id="PF25917">
    <property type="entry name" value="BSH_RND"/>
    <property type="match status" value="1"/>
</dbReference>
<dbReference type="PANTHER" id="PTHR30469:SF16">
    <property type="entry name" value="HAE1 FAMILY EFFLUX PUMP MFP COMPONENT"/>
    <property type="match status" value="1"/>
</dbReference>
<evidence type="ECO:0000259" key="3">
    <source>
        <dbReference type="Pfam" id="PF25917"/>
    </source>
</evidence>
<evidence type="ECO:0000259" key="5">
    <source>
        <dbReference type="Pfam" id="PF25989"/>
    </source>
</evidence>
<comment type="similarity">
    <text evidence="1">Belongs to the membrane fusion protein (MFP) (TC 8.A.1) family.</text>
</comment>
<feature type="signal peptide" evidence="2">
    <location>
        <begin position="1"/>
        <end position="20"/>
    </location>
</feature>
<dbReference type="RefSeq" id="WP_011496178.1">
    <property type="nucleotide sequence ID" value="NC_007954.1"/>
</dbReference>
<dbReference type="SUPFAM" id="SSF111369">
    <property type="entry name" value="HlyD-like secretion proteins"/>
    <property type="match status" value="1"/>
</dbReference>
<dbReference type="HOGENOM" id="CLU_018816_1_2_6"/>
<feature type="chain" id="PRO_5004181728" evidence="2">
    <location>
        <begin position="21"/>
        <end position="360"/>
    </location>
</feature>
<evidence type="ECO:0000313" key="7">
    <source>
        <dbReference type="Proteomes" id="UP000001982"/>
    </source>
</evidence>
<dbReference type="Gene3D" id="2.40.420.20">
    <property type="match status" value="1"/>
</dbReference>
<dbReference type="InterPro" id="IPR058637">
    <property type="entry name" value="YknX-like_C"/>
</dbReference>
<evidence type="ECO:0000256" key="2">
    <source>
        <dbReference type="SAM" id="SignalP"/>
    </source>
</evidence>
<dbReference type="Gene3D" id="1.10.287.470">
    <property type="entry name" value="Helix hairpin bin"/>
    <property type="match status" value="1"/>
</dbReference>
<feature type="domain" description="CusB-like beta-barrel" evidence="4">
    <location>
        <begin position="195"/>
        <end position="269"/>
    </location>
</feature>
<dbReference type="InterPro" id="IPR058792">
    <property type="entry name" value="Beta-barrel_RND_2"/>
</dbReference>